<comment type="similarity">
    <text evidence="1">Belongs to the methyltransferase superfamily. Arsenite methyltransferase family.</text>
</comment>
<dbReference type="OMA" id="PQYCHLN"/>
<reference evidence="8 9" key="1">
    <citation type="journal article" date="2018" name="Nat. Ecol. Evol.">
        <title>Shark genomes provide insights into elasmobranch evolution and the origin of vertebrates.</title>
        <authorList>
            <person name="Hara Y"/>
            <person name="Yamaguchi K"/>
            <person name="Onimaru K"/>
            <person name="Kadota M"/>
            <person name="Koyanagi M"/>
            <person name="Keeley SD"/>
            <person name="Tatsumi K"/>
            <person name="Tanaka K"/>
            <person name="Motone F"/>
            <person name="Kageyama Y"/>
            <person name="Nozu R"/>
            <person name="Adachi N"/>
            <person name="Nishimura O"/>
            <person name="Nakagawa R"/>
            <person name="Tanegashima C"/>
            <person name="Kiyatake I"/>
            <person name="Matsumoto R"/>
            <person name="Murakumo K"/>
            <person name="Nishida K"/>
            <person name="Terakita A"/>
            <person name="Kuratani S"/>
            <person name="Sato K"/>
            <person name="Hyodo S Kuraku.S."/>
        </authorList>
    </citation>
    <scope>NUCLEOTIDE SEQUENCE [LARGE SCALE GENOMIC DNA]</scope>
</reference>
<evidence type="ECO:0000256" key="3">
    <source>
        <dbReference type="ARBA" id="ARBA00034545"/>
    </source>
</evidence>
<evidence type="ECO:0000256" key="2">
    <source>
        <dbReference type="ARBA" id="ARBA00034521"/>
    </source>
</evidence>
<dbReference type="OrthoDB" id="8300214at2759"/>
<dbReference type="PANTHER" id="PTHR43675">
    <property type="entry name" value="ARSENITE METHYLTRANSFERASE"/>
    <property type="match status" value="1"/>
</dbReference>
<comment type="caution">
    <text evidence="8">The sequence shown here is derived from an EMBL/GenBank/DDBJ whole genome shotgun (WGS) entry which is preliminary data.</text>
</comment>
<organism evidence="8 9">
    <name type="scientific">Chiloscyllium punctatum</name>
    <name type="common">Brownbanded bambooshark</name>
    <name type="synonym">Hemiscyllium punctatum</name>
    <dbReference type="NCBI Taxonomy" id="137246"/>
    <lineage>
        <taxon>Eukaryota</taxon>
        <taxon>Metazoa</taxon>
        <taxon>Chordata</taxon>
        <taxon>Craniata</taxon>
        <taxon>Vertebrata</taxon>
        <taxon>Chondrichthyes</taxon>
        <taxon>Elasmobranchii</taxon>
        <taxon>Galeomorphii</taxon>
        <taxon>Galeoidea</taxon>
        <taxon>Orectolobiformes</taxon>
        <taxon>Hemiscylliidae</taxon>
        <taxon>Chiloscyllium</taxon>
    </lineage>
</organism>
<dbReference type="GO" id="GO:0030791">
    <property type="term" value="F:arsenite methyltransferase activity"/>
    <property type="evidence" value="ECO:0007669"/>
    <property type="project" value="UniProtKB-EC"/>
</dbReference>
<proteinExistence type="inferred from homology"/>
<dbReference type="InterPro" id="IPR026669">
    <property type="entry name" value="Arsenite_MeTrfase-like"/>
</dbReference>
<evidence type="ECO:0000256" key="5">
    <source>
        <dbReference type="ARBA" id="ARBA00047943"/>
    </source>
</evidence>
<evidence type="ECO:0000313" key="9">
    <source>
        <dbReference type="Proteomes" id="UP000287033"/>
    </source>
</evidence>
<evidence type="ECO:0000256" key="6">
    <source>
        <dbReference type="ARBA" id="ARBA00048428"/>
    </source>
</evidence>
<comment type="catalytic activity">
    <reaction evidence="5">
        <text>arsenic triglutathione + 2 [thioredoxin]-dithiol + 2 S-adenosyl-L-methionine + H2O = dimethylarsinous acid + 2 [thioredoxin]-disulfide + 3 glutathione + 2 S-adenosyl-L-homocysteine + 2 H(+)</text>
        <dbReference type="Rhea" id="RHEA:69464"/>
        <dbReference type="Rhea" id="RHEA-COMP:10698"/>
        <dbReference type="Rhea" id="RHEA-COMP:10700"/>
        <dbReference type="ChEBI" id="CHEBI:15377"/>
        <dbReference type="ChEBI" id="CHEBI:15378"/>
        <dbReference type="ChEBI" id="CHEBI:23808"/>
        <dbReference type="ChEBI" id="CHEBI:29950"/>
        <dbReference type="ChEBI" id="CHEBI:50058"/>
        <dbReference type="ChEBI" id="CHEBI:57856"/>
        <dbReference type="ChEBI" id="CHEBI:57925"/>
        <dbReference type="ChEBI" id="CHEBI:59789"/>
        <dbReference type="ChEBI" id="CHEBI:183640"/>
        <dbReference type="EC" id="2.1.1.137"/>
    </reaction>
</comment>
<dbReference type="AlphaFoldDB" id="A0A401RKG9"/>
<dbReference type="SUPFAM" id="SSF53335">
    <property type="entry name" value="S-adenosyl-L-methionine-dependent methyltransferases"/>
    <property type="match status" value="1"/>
</dbReference>
<evidence type="ECO:0000256" key="1">
    <source>
        <dbReference type="ARBA" id="ARBA00034487"/>
    </source>
</evidence>
<evidence type="ECO:0000256" key="4">
    <source>
        <dbReference type="ARBA" id="ARBA00047941"/>
    </source>
</evidence>
<name>A0A401RKG9_CHIPU</name>
<dbReference type="PANTHER" id="PTHR43675:SF7">
    <property type="entry name" value="ARSENITE METHYLTRANSFERASE"/>
    <property type="match status" value="1"/>
</dbReference>
<dbReference type="Proteomes" id="UP000287033">
    <property type="component" value="Unassembled WGS sequence"/>
</dbReference>
<evidence type="ECO:0000259" key="7">
    <source>
        <dbReference type="Pfam" id="PF13847"/>
    </source>
</evidence>
<dbReference type="Pfam" id="PF13847">
    <property type="entry name" value="Methyltransf_31"/>
    <property type="match status" value="1"/>
</dbReference>
<dbReference type="InterPro" id="IPR025714">
    <property type="entry name" value="Methyltranfer_dom"/>
</dbReference>
<feature type="domain" description="Methyltransferase" evidence="7">
    <location>
        <begin position="70"/>
        <end position="221"/>
    </location>
</feature>
<dbReference type="EMBL" id="BEZZ01001433">
    <property type="protein sequence ID" value="GCC18594.1"/>
    <property type="molecule type" value="Genomic_DNA"/>
</dbReference>
<dbReference type="STRING" id="137246.A0A401RKG9"/>
<dbReference type="InterPro" id="IPR029063">
    <property type="entry name" value="SAM-dependent_MTases_sf"/>
</dbReference>
<dbReference type="CDD" id="cd02440">
    <property type="entry name" value="AdoMet_MTases"/>
    <property type="match status" value="1"/>
</dbReference>
<dbReference type="Gene3D" id="3.40.50.150">
    <property type="entry name" value="Vaccinia Virus protein VP39"/>
    <property type="match status" value="1"/>
</dbReference>
<sequence>MSQKGTSIQDQLKNYYGKRLKSSEDLKTDVACSKTCVSLSKSATHAMRLIHPEVTQRYFGCGLVVPESLEGCSVLDLGSGSGRDCYVLSKLVGPNGHVTGVDMTDEQIQLARKYISYHQEKFGYRETNTEFIQGYIEKLGDAGIQYNKFDVLVSNCVICLCPDKKAVFAEAYRLLKEGGEMYFSDMYVSEPVDEKLKEDSVLWGEGLAGALYWKELISLVKELGFSTPYLVSANHIEIHKADLLQKTGDVKYASGTYRFFKLPSDGSDKGAWATYKGTVTDHEEKLTFDSVHTFEKDKAVAVDGELALVLKTSRFASHFIVQPTDCGVPIKDRPQQYCHLNPFLLADKLGSSIQKCSKNQKDSPCEHQTEVTRKCGETKELTTCAKC</sequence>
<dbReference type="GO" id="GO:0018872">
    <property type="term" value="P:arsonoacetate metabolic process"/>
    <property type="evidence" value="ECO:0007669"/>
    <property type="project" value="TreeGrafter"/>
</dbReference>
<evidence type="ECO:0000313" key="8">
    <source>
        <dbReference type="EMBL" id="GCC18594.1"/>
    </source>
</evidence>
<dbReference type="GO" id="GO:0009404">
    <property type="term" value="P:toxin metabolic process"/>
    <property type="evidence" value="ECO:0007669"/>
    <property type="project" value="TreeGrafter"/>
</dbReference>
<keyword evidence="9" id="KW-1185">Reference proteome</keyword>
<gene>
    <name evidence="8" type="ORF">chiPu_0017992</name>
</gene>
<comment type="catalytic activity">
    <reaction evidence="4">
        <text>arsenic triglutathione + [thioredoxin]-dithiol + S-adenosyl-L-methionine + 2 H2O = methylarsonous acid + [thioredoxin]-disulfide + 3 glutathione + S-adenosyl-L-homocysteine + H(+)</text>
        <dbReference type="Rhea" id="RHEA:69460"/>
        <dbReference type="Rhea" id="RHEA-COMP:10698"/>
        <dbReference type="Rhea" id="RHEA-COMP:10700"/>
        <dbReference type="ChEBI" id="CHEBI:15377"/>
        <dbReference type="ChEBI" id="CHEBI:15378"/>
        <dbReference type="ChEBI" id="CHEBI:17826"/>
        <dbReference type="ChEBI" id="CHEBI:29950"/>
        <dbReference type="ChEBI" id="CHEBI:50058"/>
        <dbReference type="ChEBI" id="CHEBI:57856"/>
        <dbReference type="ChEBI" id="CHEBI:57925"/>
        <dbReference type="ChEBI" id="CHEBI:59789"/>
        <dbReference type="ChEBI" id="CHEBI:183640"/>
        <dbReference type="EC" id="2.1.1.137"/>
    </reaction>
</comment>
<dbReference type="EC" id="2.1.1.137" evidence="2"/>
<dbReference type="GO" id="GO:0005829">
    <property type="term" value="C:cytosol"/>
    <property type="evidence" value="ECO:0007669"/>
    <property type="project" value="TreeGrafter"/>
</dbReference>
<dbReference type="Gene3D" id="3.40.5.100">
    <property type="match status" value="1"/>
</dbReference>
<accession>A0A401RKG9</accession>
<comment type="catalytic activity">
    <reaction evidence="6">
        <text>arsenic triglutathione + 3 [thioredoxin]-dithiol + 3 S-adenosyl-L-methionine = trimethylarsine + 3 [thioredoxin]-disulfide + 3 glutathione + 3 S-adenosyl-L-homocysteine + 3 H(+)</text>
        <dbReference type="Rhea" id="RHEA:69432"/>
        <dbReference type="Rhea" id="RHEA-COMP:10698"/>
        <dbReference type="Rhea" id="RHEA-COMP:10700"/>
        <dbReference type="ChEBI" id="CHEBI:15378"/>
        <dbReference type="ChEBI" id="CHEBI:27130"/>
        <dbReference type="ChEBI" id="CHEBI:29950"/>
        <dbReference type="ChEBI" id="CHEBI:50058"/>
        <dbReference type="ChEBI" id="CHEBI:57856"/>
        <dbReference type="ChEBI" id="CHEBI:57925"/>
        <dbReference type="ChEBI" id="CHEBI:59789"/>
        <dbReference type="ChEBI" id="CHEBI:183640"/>
        <dbReference type="EC" id="2.1.1.137"/>
    </reaction>
</comment>
<protein>
    <recommendedName>
        <fullName evidence="3">Arsenite methyltransferase</fullName>
        <ecNumber evidence="2">2.1.1.137</ecNumber>
    </recommendedName>
</protein>